<dbReference type="eggNOG" id="COG4221">
    <property type="taxonomic scope" value="Bacteria"/>
</dbReference>
<dbReference type="PANTHER" id="PTHR43976:SF16">
    <property type="entry name" value="SHORT-CHAIN DEHYDROGENASE_REDUCTASE FAMILY PROTEIN"/>
    <property type="match status" value="1"/>
</dbReference>
<dbReference type="SUPFAM" id="SSF51735">
    <property type="entry name" value="NAD(P)-binding Rossmann-fold domains"/>
    <property type="match status" value="1"/>
</dbReference>
<keyword evidence="2" id="KW-0560">Oxidoreductase</keyword>
<comment type="similarity">
    <text evidence="1">Belongs to the short-chain dehydrogenases/reductases (SDR) family.</text>
</comment>
<proteinExistence type="inferred from homology"/>
<dbReference type="InterPro" id="IPR020904">
    <property type="entry name" value="Sc_DH/Rdtase_CS"/>
</dbReference>
<dbReference type="EMBL" id="BAHC01000183">
    <property type="protein sequence ID" value="GAB92570.1"/>
    <property type="molecule type" value="Genomic_DNA"/>
</dbReference>
<dbReference type="AlphaFoldDB" id="K6W081"/>
<evidence type="ECO:0000256" key="2">
    <source>
        <dbReference type="ARBA" id="ARBA00023002"/>
    </source>
</evidence>
<organism evidence="3 4">
    <name type="scientific">Gordonia rhizosphera NBRC 16068</name>
    <dbReference type="NCBI Taxonomy" id="1108045"/>
    <lineage>
        <taxon>Bacteria</taxon>
        <taxon>Bacillati</taxon>
        <taxon>Actinomycetota</taxon>
        <taxon>Actinomycetes</taxon>
        <taxon>Mycobacteriales</taxon>
        <taxon>Gordoniaceae</taxon>
        <taxon>Gordonia</taxon>
    </lineage>
</organism>
<dbReference type="PRINTS" id="PR00081">
    <property type="entry name" value="GDHRDH"/>
</dbReference>
<dbReference type="Pfam" id="PF00106">
    <property type="entry name" value="adh_short"/>
    <property type="match status" value="1"/>
</dbReference>
<dbReference type="GO" id="GO:0016491">
    <property type="term" value="F:oxidoreductase activity"/>
    <property type="evidence" value="ECO:0007669"/>
    <property type="project" value="UniProtKB-KW"/>
</dbReference>
<evidence type="ECO:0000313" key="3">
    <source>
        <dbReference type="EMBL" id="GAB92570.1"/>
    </source>
</evidence>
<evidence type="ECO:0000313" key="4">
    <source>
        <dbReference type="Proteomes" id="UP000008363"/>
    </source>
</evidence>
<dbReference type="PROSITE" id="PS00061">
    <property type="entry name" value="ADH_SHORT"/>
    <property type="match status" value="1"/>
</dbReference>
<dbReference type="InterPro" id="IPR051911">
    <property type="entry name" value="SDR_oxidoreductase"/>
</dbReference>
<dbReference type="Gene3D" id="3.40.50.720">
    <property type="entry name" value="NAD(P)-binding Rossmann-like Domain"/>
    <property type="match status" value="1"/>
</dbReference>
<name>K6W081_9ACTN</name>
<reference evidence="3 4" key="1">
    <citation type="submission" date="2012-08" db="EMBL/GenBank/DDBJ databases">
        <title>Whole genome shotgun sequence of Gordonia rhizosphera NBRC 16068.</title>
        <authorList>
            <person name="Takarada H."/>
            <person name="Isaki S."/>
            <person name="Hosoyama A."/>
            <person name="Tsuchikane K."/>
            <person name="Katsumata H."/>
            <person name="Baba S."/>
            <person name="Ohji S."/>
            <person name="Yamazaki S."/>
            <person name="Fujita N."/>
        </authorList>
    </citation>
    <scope>NUCLEOTIDE SEQUENCE [LARGE SCALE GENOMIC DNA]</scope>
    <source>
        <strain evidence="3 4">NBRC 16068</strain>
    </source>
</reference>
<comment type="caution">
    <text evidence="3">The sequence shown here is derived from an EMBL/GenBank/DDBJ whole genome shotgun (WGS) entry which is preliminary data.</text>
</comment>
<accession>K6W081</accession>
<sequence length="162" mass="16965">MGLASVIKAVLPQMRRARHGHIINFSSGGGLIGVPRLDAYVASKFAVEGLSEALSRDLAHLGVHVTIVEPGVFQTGLGGSAVGAANPIADYDAASALLPDLYDWTPGNLDAAAAAIEAIADKPDAPLRLYVGHGLDDVQRHYRQRMDAWDQTAPITATTLSG</sequence>
<dbReference type="STRING" id="1108045.GORHZ_183_00290"/>
<gene>
    <name evidence="3" type="ORF">GORHZ_183_00290</name>
</gene>
<dbReference type="InterPro" id="IPR002347">
    <property type="entry name" value="SDR_fam"/>
</dbReference>
<dbReference type="PANTHER" id="PTHR43976">
    <property type="entry name" value="SHORT CHAIN DEHYDROGENASE"/>
    <property type="match status" value="1"/>
</dbReference>
<keyword evidence="4" id="KW-1185">Reference proteome</keyword>
<dbReference type="InterPro" id="IPR036291">
    <property type="entry name" value="NAD(P)-bd_dom_sf"/>
</dbReference>
<dbReference type="Proteomes" id="UP000008363">
    <property type="component" value="Unassembled WGS sequence"/>
</dbReference>
<evidence type="ECO:0000256" key="1">
    <source>
        <dbReference type="ARBA" id="ARBA00006484"/>
    </source>
</evidence>
<protein>
    <submittedName>
        <fullName evidence="3">Putative oxidoreductase</fullName>
    </submittedName>
</protein>